<dbReference type="EMBL" id="JAEHOE010000072">
    <property type="protein sequence ID" value="KAG2489575.1"/>
    <property type="molecule type" value="Genomic_DNA"/>
</dbReference>
<feature type="compositionally biased region" description="Basic and acidic residues" evidence="1">
    <location>
        <begin position="1"/>
        <end position="14"/>
    </location>
</feature>
<feature type="region of interest" description="Disordered" evidence="1">
    <location>
        <begin position="1"/>
        <end position="78"/>
    </location>
</feature>
<evidence type="ECO:0000313" key="2">
    <source>
        <dbReference type="EMBL" id="KAG2489575.1"/>
    </source>
</evidence>
<dbReference type="Proteomes" id="UP000612055">
    <property type="component" value="Unassembled WGS sequence"/>
</dbReference>
<dbReference type="Gene3D" id="3.10.450.40">
    <property type="match status" value="1"/>
</dbReference>
<dbReference type="PANTHER" id="PTHR33415:SF12">
    <property type="entry name" value="PROTEIN EMBRYO DEFECTIVE 514"/>
    <property type="match status" value="1"/>
</dbReference>
<gene>
    <name evidence="2" type="ORF">HYH03_012023</name>
</gene>
<evidence type="ECO:0000256" key="1">
    <source>
        <dbReference type="SAM" id="MobiDB-lite"/>
    </source>
</evidence>
<name>A0A835XZ59_9CHLO</name>
<dbReference type="OrthoDB" id="409625at2759"/>
<feature type="compositionally biased region" description="Basic and acidic residues" evidence="1">
    <location>
        <begin position="24"/>
        <end position="34"/>
    </location>
</feature>
<dbReference type="PANTHER" id="PTHR33415">
    <property type="entry name" value="PROTEIN EMBRYO DEFECTIVE 514"/>
    <property type="match status" value="1"/>
</dbReference>
<accession>A0A835XZ59</accession>
<sequence length="234" mass="24565">MSDVKTEPEVKAEPEAEAMATEAAEVKEEVKEEPVAEEAAAVEAADAAEDGGAAEGEEEGGGDDAGEPSSKKQRTESGPVKLGFKTFTSAGAAHEYFKNLLQTAPHYTDFNEYEYLVLLDLIKKGHPTWEKKIGGGLRSFQVRPFRQGEADAKAFNAIRKDGTAEDFSYIKCLNTLFPGDITARHREGGGGGGGGGGRGRGGRGGFSPRGGGGSPRGGRGGRGRGGRGRGWGRY</sequence>
<dbReference type="InterPro" id="IPR044673">
    <property type="entry name" value="DCL-like"/>
</dbReference>
<proteinExistence type="predicted"/>
<feature type="compositionally biased region" description="Basic residues" evidence="1">
    <location>
        <begin position="219"/>
        <end position="234"/>
    </location>
</feature>
<reference evidence="2" key="1">
    <citation type="journal article" date="2020" name="bioRxiv">
        <title>Comparative genomics of Chlamydomonas.</title>
        <authorList>
            <person name="Craig R.J."/>
            <person name="Hasan A.R."/>
            <person name="Ness R.W."/>
            <person name="Keightley P.D."/>
        </authorList>
    </citation>
    <scope>NUCLEOTIDE SEQUENCE</scope>
    <source>
        <strain evidence="2">CCAP 11/70</strain>
    </source>
</reference>
<comment type="caution">
    <text evidence="2">The sequence shown here is derived from an EMBL/GenBank/DDBJ whole genome shotgun (WGS) entry which is preliminary data.</text>
</comment>
<feature type="compositionally biased region" description="Gly residues" evidence="1">
    <location>
        <begin position="189"/>
        <end position="218"/>
    </location>
</feature>
<dbReference type="Pfam" id="PF11523">
    <property type="entry name" value="DUF3223"/>
    <property type="match status" value="1"/>
</dbReference>
<feature type="region of interest" description="Disordered" evidence="1">
    <location>
        <begin position="184"/>
        <end position="234"/>
    </location>
</feature>
<feature type="compositionally biased region" description="Acidic residues" evidence="1">
    <location>
        <begin position="55"/>
        <end position="66"/>
    </location>
</feature>
<evidence type="ECO:0000313" key="3">
    <source>
        <dbReference type="Proteomes" id="UP000612055"/>
    </source>
</evidence>
<dbReference type="AlphaFoldDB" id="A0A835XZ59"/>
<keyword evidence="3" id="KW-1185">Reference proteome</keyword>
<organism evidence="2 3">
    <name type="scientific">Edaphochlamys debaryana</name>
    <dbReference type="NCBI Taxonomy" id="47281"/>
    <lineage>
        <taxon>Eukaryota</taxon>
        <taxon>Viridiplantae</taxon>
        <taxon>Chlorophyta</taxon>
        <taxon>core chlorophytes</taxon>
        <taxon>Chlorophyceae</taxon>
        <taxon>CS clade</taxon>
        <taxon>Chlamydomonadales</taxon>
        <taxon>Chlamydomonadales incertae sedis</taxon>
        <taxon>Edaphochlamys</taxon>
    </lineage>
</organism>
<protein>
    <submittedName>
        <fullName evidence="2">Uncharacterized protein</fullName>
    </submittedName>
</protein>